<dbReference type="AlphaFoldDB" id="A0A9Q0NYM1"/>
<dbReference type="Proteomes" id="UP001151529">
    <property type="component" value="Chromosome 7"/>
</dbReference>
<name>A0A9Q0NYM1_SALVM</name>
<evidence type="ECO:0000313" key="2">
    <source>
        <dbReference type="Proteomes" id="UP001151529"/>
    </source>
</evidence>
<reference evidence="1" key="2">
    <citation type="journal article" date="2023" name="Int. J. Mol. Sci.">
        <title>De Novo Assembly and Annotation of 11 Diverse Shrub Willow (Salix) Genomes Reveals Novel Gene Organization in Sex-Linked Regions.</title>
        <authorList>
            <person name="Hyden B."/>
            <person name="Feng K."/>
            <person name="Yates T.B."/>
            <person name="Jawdy S."/>
            <person name="Cereghino C."/>
            <person name="Smart L.B."/>
            <person name="Muchero W."/>
        </authorList>
    </citation>
    <scope>NUCLEOTIDE SEQUENCE [LARGE SCALE GENOMIC DNA]</scope>
    <source>
        <tissue evidence="1">Shoot tip</tissue>
    </source>
</reference>
<comment type="caution">
    <text evidence="1">The sequence shown here is derived from an EMBL/GenBank/DDBJ whole genome shotgun (WGS) entry which is preliminary data.</text>
</comment>
<accession>A0A9Q0NYM1</accession>
<reference evidence="1" key="1">
    <citation type="submission" date="2022-11" db="EMBL/GenBank/DDBJ databases">
        <authorList>
            <person name="Hyden B.L."/>
            <person name="Feng K."/>
            <person name="Yates T."/>
            <person name="Jawdy S."/>
            <person name="Smart L.B."/>
            <person name="Muchero W."/>
        </authorList>
    </citation>
    <scope>NUCLEOTIDE SEQUENCE</scope>
    <source>
        <tissue evidence="1">Shoot tip</tissue>
    </source>
</reference>
<gene>
    <name evidence="1" type="ORF">OIU85_008862</name>
</gene>
<evidence type="ECO:0000313" key="1">
    <source>
        <dbReference type="EMBL" id="KAJ6678316.1"/>
    </source>
</evidence>
<keyword evidence="2" id="KW-1185">Reference proteome</keyword>
<dbReference type="EMBL" id="JAPFFL010000014">
    <property type="protein sequence ID" value="KAJ6678316.1"/>
    <property type="molecule type" value="Genomic_DNA"/>
</dbReference>
<organism evidence="1 2">
    <name type="scientific">Salix viminalis</name>
    <name type="common">Common osier</name>
    <name type="synonym">Basket willow</name>
    <dbReference type="NCBI Taxonomy" id="40686"/>
    <lineage>
        <taxon>Eukaryota</taxon>
        <taxon>Viridiplantae</taxon>
        <taxon>Streptophyta</taxon>
        <taxon>Embryophyta</taxon>
        <taxon>Tracheophyta</taxon>
        <taxon>Spermatophyta</taxon>
        <taxon>Magnoliopsida</taxon>
        <taxon>eudicotyledons</taxon>
        <taxon>Gunneridae</taxon>
        <taxon>Pentapetalae</taxon>
        <taxon>rosids</taxon>
        <taxon>fabids</taxon>
        <taxon>Malpighiales</taxon>
        <taxon>Salicaceae</taxon>
        <taxon>Saliceae</taxon>
        <taxon>Salix</taxon>
    </lineage>
</organism>
<protein>
    <submittedName>
        <fullName evidence="1">Uncharacterized protein</fullName>
    </submittedName>
</protein>
<sequence>MIESFGKRALAERLVVPMDFKRKPWEQKLPLHQSQRHQWESFPVGFSGGGITKGYAAEEIKNADPSTLPILSLNPAKPGDLLPGVYSMSVFQGKRFHQNLWAEEELNLPCIKYSSITDENSKAPFPTVEEISCVLIKGSKKNARAKDNISWSINVK</sequence>
<proteinExistence type="predicted"/>